<evidence type="ECO:0000256" key="2">
    <source>
        <dbReference type="SAM" id="Phobius"/>
    </source>
</evidence>
<keyword evidence="4" id="KW-1185">Reference proteome</keyword>
<proteinExistence type="predicted"/>
<feature type="transmembrane region" description="Helical" evidence="2">
    <location>
        <begin position="218"/>
        <end position="239"/>
    </location>
</feature>
<feature type="region of interest" description="Disordered" evidence="1">
    <location>
        <begin position="1"/>
        <end position="20"/>
    </location>
</feature>
<evidence type="ECO:0008006" key="5">
    <source>
        <dbReference type="Google" id="ProtNLM"/>
    </source>
</evidence>
<feature type="transmembrane region" description="Helical" evidence="2">
    <location>
        <begin position="58"/>
        <end position="78"/>
    </location>
</feature>
<feature type="transmembrane region" description="Helical" evidence="2">
    <location>
        <begin position="346"/>
        <end position="366"/>
    </location>
</feature>
<feature type="transmembrane region" description="Helical" evidence="2">
    <location>
        <begin position="21"/>
        <end position="46"/>
    </location>
</feature>
<dbReference type="AlphaFoldDB" id="A0A646KD89"/>
<dbReference type="EMBL" id="VCLA01000061">
    <property type="protein sequence ID" value="MQT00088.1"/>
    <property type="molecule type" value="Genomic_DNA"/>
</dbReference>
<name>A0A646KD89_STRJU</name>
<sequence length="431" mass="43937">MSRPGTQHGTQHREPAAPAPHGWVQAATAVAAALAALLATAALGVWAAGAADLPDGAFPRVVAAVVVLAVGGSVELSGDAGLLGGATAELDVLPLSVTLAGALTLAAGFLRPLRHRAVATVRELAGWAARIALLWALALIALAAFARHDFTVSPGGTLSDIGQLLDTAPRAGFAAQPPLTVVVGLLWLAGVLLLALAVSRGAPLPAALVRFHEPVRPAAYAMVALLLLWVAAGVIGGLIAAATRGRPAETLAVILLGLPNLVWLAYTIGLGATWDGRVQGPFGLPVPRLLDLVLRTPEGGTLDLGSLAAHDGRVWWLLVAAALLTLGAGFLMAVRSPARIPPWRHAVQLAVALVLTVLMICLTVSVRAHYGLSLFGIGDLGGGLSAEVSLTPRIWSALGLAALWGLAAGFLGALLARPVHRRGGTERAGSR</sequence>
<feature type="transmembrane region" description="Helical" evidence="2">
    <location>
        <begin position="394"/>
        <end position="416"/>
    </location>
</feature>
<dbReference type="OrthoDB" id="3872592at2"/>
<organism evidence="3 4">
    <name type="scientific">Streptomyces jumonjinensis</name>
    <dbReference type="NCBI Taxonomy" id="1945"/>
    <lineage>
        <taxon>Bacteria</taxon>
        <taxon>Bacillati</taxon>
        <taxon>Actinomycetota</taxon>
        <taxon>Actinomycetes</taxon>
        <taxon>Kitasatosporales</taxon>
        <taxon>Streptomycetaceae</taxon>
        <taxon>Streptomyces</taxon>
    </lineage>
</organism>
<evidence type="ECO:0000256" key="1">
    <source>
        <dbReference type="SAM" id="MobiDB-lite"/>
    </source>
</evidence>
<comment type="caution">
    <text evidence="3">The sequence shown here is derived from an EMBL/GenBank/DDBJ whole genome shotgun (WGS) entry which is preliminary data.</text>
</comment>
<feature type="transmembrane region" description="Helical" evidence="2">
    <location>
        <begin position="124"/>
        <end position="145"/>
    </location>
</feature>
<dbReference type="InterPro" id="IPR047724">
    <property type="entry name" value="Streptophobe"/>
</dbReference>
<dbReference type="NCBIfam" id="NF038391">
    <property type="entry name" value="streptophobe"/>
    <property type="match status" value="1"/>
</dbReference>
<gene>
    <name evidence="3" type="ORF">FF041_07595</name>
</gene>
<keyword evidence="2" id="KW-0472">Membrane</keyword>
<evidence type="ECO:0000313" key="3">
    <source>
        <dbReference type="EMBL" id="MQT00088.1"/>
    </source>
</evidence>
<keyword evidence="2" id="KW-0812">Transmembrane</keyword>
<dbReference type="Proteomes" id="UP000419138">
    <property type="component" value="Unassembled WGS sequence"/>
</dbReference>
<feature type="transmembrane region" description="Helical" evidence="2">
    <location>
        <begin position="90"/>
        <end position="112"/>
    </location>
</feature>
<protein>
    <recommendedName>
        <fullName evidence="5">Integral membrane protein</fullName>
    </recommendedName>
</protein>
<feature type="transmembrane region" description="Helical" evidence="2">
    <location>
        <begin position="314"/>
        <end position="334"/>
    </location>
</feature>
<evidence type="ECO:0000313" key="4">
    <source>
        <dbReference type="Proteomes" id="UP000419138"/>
    </source>
</evidence>
<accession>A0A646KD89</accession>
<keyword evidence="2" id="KW-1133">Transmembrane helix</keyword>
<reference evidence="3 4" key="1">
    <citation type="submission" date="2019-05" db="EMBL/GenBank/DDBJ databases">
        <title>Comparative genomics and metabolomics analyses of clavulanic acid producing Streptomyces species provides insight into specialized metabolism and evolution of beta-lactam biosynthetic gene clusters.</title>
        <authorList>
            <person name="Moore M.A."/>
            <person name="Cruz-Morales P."/>
            <person name="Barona Gomez F."/>
            <person name="Kapil T."/>
        </authorList>
    </citation>
    <scope>NUCLEOTIDE SEQUENCE [LARGE SCALE GENOMIC DNA]</scope>
    <source>
        <strain evidence="3 4">NRRL 5741</strain>
    </source>
</reference>
<feature type="transmembrane region" description="Helical" evidence="2">
    <location>
        <begin position="179"/>
        <end position="198"/>
    </location>
</feature>
<dbReference type="RefSeq" id="WP_153521567.1">
    <property type="nucleotide sequence ID" value="NZ_JBEPDZ010000040.1"/>
</dbReference>
<feature type="transmembrane region" description="Helical" evidence="2">
    <location>
        <begin position="251"/>
        <end position="274"/>
    </location>
</feature>